<evidence type="ECO:0000313" key="6">
    <source>
        <dbReference type="EMBL" id="MBB5159431.1"/>
    </source>
</evidence>
<dbReference type="RefSeq" id="WP_221468378.1">
    <property type="nucleotide sequence ID" value="NZ_JACHIW010000002.1"/>
</dbReference>
<keyword evidence="1" id="KW-0285">Flavoprotein</keyword>
<gene>
    <name evidence="6" type="ORF">BJ970_007030</name>
</gene>
<dbReference type="EMBL" id="JACHIW010000002">
    <property type="protein sequence ID" value="MBB5159431.1"/>
    <property type="molecule type" value="Genomic_DNA"/>
</dbReference>
<dbReference type="GO" id="GO:0004497">
    <property type="term" value="F:monooxygenase activity"/>
    <property type="evidence" value="ECO:0007669"/>
    <property type="project" value="UniProtKB-KW"/>
</dbReference>
<dbReference type="Pfam" id="PF00296">
    <property type="entry name" value="Bac_luciferase"/>
    <property type="match status" value="1"/>
</dbReference>
<keyword evidence="4 6" id="KW-0503">Monooxygenase</keyword>
<keyword evidence="2" id="KW-0288">FMN</keyword>
<evidence type="ECO:0000313" key="7">
    <source>
        <dbReference type="Proteomes" id="UP000584374"/>
    </source>
</evidence>
<evidence type="ECO:0000259" key="5">
    <source>
        <dbReference type="Pfam" id="PF00296"/>
    </source>
</evidence>
<comment type="caution">
    <text evidence="6">The sequence shown here is derived from an EMBL/GenBank/DDBJ whole genome shotgun (WGS) entry which is preliminary data.</text>
</comment>
<feature type="domain" description="Luciferase-like" evidence="5">
    <location>
        <begin position="15"/>
        <end position="340"/>
    </location>
</feature>
<dbReference type="PANTHER" id="PTHR42847:SF4">
    <property type="entry name" value="ALKANESULFONATE MONOOXYGENASE-RELATED"/>
    <property type="match status" value="1"/>
</dbReference>
<sequence length="382" mass="41893">MAHNHGQPSEGLSIGYFFPAGQTNHVWSDEAARRTPRMNRENLLELARTAEEVGFDSLFIADNWSGHQRAAELAGHQSPAFHAPMLAMGIFAVTDRIGVVSTFHTTHHKPAHVARMGATLDAFSSGRWGWNVVTGFSDAEAALFGEEFVEHDERYAMAAEFVDVVQRLWTEEEPIEHAGRYYRCTGRIKAPRPVRRPRPHLVSAGASEAGTAFAATWCDELVTLAKDDDALRDVEERLGKLTARNGRDVSVTPFAIALVRDGDGEAEQEYAKLVESLNAEAAWEIASDILGSIETARKMFDKLGEDKAVRALGSGEAMLQLVGTPEQVAEKLIGLNRDAGTRNILINFPLWSPAELRGFSSVLNLLAEAGVWSKPHPGTSPW</sequence>
<proteinExistence type="predicted"/>
<evidence type="ECO:0000256" key="1">
    <source>
        <dbReference type="ARBA" id="ARBA00022630"/>
    </source>
</evidence>
<dbReference type="Proteomes" id="UP000584374">
    <property type="component" value="Unassembled WGS sequence"/>
</dbReference>
<dbReference type="PANTHER" id="PTHR42847">
    <property type="entry name" value="ALKANESULFONATE MONOOXYGENASE"/>
    <property type="match status" value="1"/>
</dbReference>
<keyword evidence="7" id="KW-1185">Reference proteome</keyword>
<accession>A0A840QH35</accession>
<evidence type="ECO:0000256" key="3">
    <source>
        <dbReference type="ARBA" id="ARBA00023002"/>
    </source>
</evidence>
<dbReference type="InterPro" id="IPR050172">
    <property type="entry name" value="SsuD_RutA_monooxygenase"/>
</dbReference>
<dbReference type="AlphaFoldDB" id="A0A840QH35"/>
<name>A0A840QH35_9PSEU</name>
<dbReference type="InterPro" id="IPR011251">
    <property type="entry name" value="Luciferase-like_dom"/>
</dbReference>
<protein>
    <submittedName>
        <fullName evidence="6">FMNH2-dependent dimethyl sulfone monooxygenase</fullName>
    </submittedName>
</protein>
<reference evidence="6 7" key="1">
    <citation type="submission" date="2020-08" db="EMBL/GenBank/DDBJ databases">
        <title>Sequencing the genomes of 1000 actinobacteria strains.</title>
        <authorList>
            <person name="Klenk H.-P."/>
        </authorList>
    </citation>
    <scope>NUCLEOTIDE SEQUENCE [LARGE SCALE GENOMIC DNA]</scope>
    <source>
        <strain evidence="6 7">DSM 45584</strain>
    </source>
</reference>
<organism evidence="6 7">
    <name type="scientific">Saccharopolyspora phatthalungensis</name>
    <dbReference type="NCBI Taxonomy" id="664693"/>
    <lineage>
        <taxon>Bacteria</taxon>
        <taxon>Bacillati</taxon>
        <taxon>Actinomycetota</taxon>
        <taxon>Actinomycetes</taxon>
        <taxon>Pseudonocardiales</taxon>
        <taxon>Pseudonocardiaceae</taxon>
        <taxon>Saccharopolyspora</taxon>
    </lineage>
</organism>
<dbReference type="SUPFAM" id="SSF51679">
    <property type="entry name" value="Bacterial luciferase-like"/>
    <property type="match status" value="1"/>
</dbReference>
<evidence type="ECO:0000256" key="2">
    <source>
        <dbReference type="ARBA" id="ARBA00022643"/>
    </source>
</evidence>
<dbReference type="GO" id="GO:0016705">
    <property type="term" value="F:oxidoreductase activity, acting on paired donors, with incorporation or reduction of molecular oxygen"/>
    <property type="evidence" value="ECO:0007669"/>
    <property type="project" value="InterPro"/>
</dbReference>
<evidence type="ECO:0000256" key="4">
    <source>
        <dbReference type="ARBA" id="ARBA00023033"/>
    </source>
</evidence>
<keyword evidence="3" id="KW-0560">Oxidoreductase</keyword>
<dbReference type="InterPro" id="IPR036661">
    <property type="entry name" value="Luciferase-like_sf"/>
</dbReference>
<dbReference type="Gene3D" id="3.20.20.30">
    <property type="entry name" value="Luciferase-like domain"/>
    <property type="match status" value="1"/>
</dbReference>